<keyword evidence="2" id="KW-0833">Ubl conjugation pathway</keyword>
<sequence length="493" mass="55790">MEDLEQICLSNEITKIRNGYKTVTKAKGDDARNLHIYSQNRRRRLSQSSELAMELEGVDDLALHLIFAKLSPKDSAIAACVSRQFRSSASEDSLWEKFCNQDLNLTDAIDHLGNPIPSFKETYRIWHRAFRMYPWPLVKRVKGCWDRLKNWLSTNFPEALVTLREGASEADIQELENALKVKVPLPTRILYRFHDGQELKGRYVDSIRGFPLGLMGGYTFYGQTVNVYLLPLRQVISETKSIIRDLGFSRRSKFIVVASSSTLTEKVFFLNCASGQLFVGTANLREDGEMIPCVPGALINSVHECNTEHQQDAMLLWLEEHVRRLENGIIKLRETKNIRSISLFPEEPPLCSAAITNGVRVRASAVFIPELTDLLDSGGNYQFAYSIRLSLQDEGCIINGITFNSCQLHLRHWIIRANDYMVSIVNGEAVIGEYPLLQPGEEFVYESCSSLYSSMGSLEGSFTFVPGSLTYPKGSPFEVQVARFPLQVPTYIF</sequence>
<keyword evidence="5" id="KW-1185">Reference proteome</keyword>
<dbReference type="InterPro" id="IPR036767">
    <property type="entry name" value="ApaG_sf"/>
</dbReference>
<dbReference type="SUPFAM" id="SSF110069">
    <property type="entry name" value="ApaG-like"/>
    <property type="match status" value="1"/>
</dbReference>
<dbReference type="SUPFAM" id="SSF160631">
    <property type="entry name" value="SMI1/KNR4-like"/>
    <property type="match status" value="1"/>
</dbReference>
<dbReference type="InterPro" id="IPR037883">
    <property type="entry name" value="Knr4/Smi1-like_sf"/>
</dbReference>
<evidence type="ECO:0000256" key="1">
    <source>
        <dbReference type="ARBA" id="ARBA00004906"/>
    </source>
</evidence>
<name>A0ABP0YH21_9ROSI</name>
<organism evidence="4 5">
    <name type="scientific">Citrullus colocynthis</name>
    <name type="common">colocynth</name>
    <dbReference type="NCBI Taxonomy" id="252529"/>
    <lineage>
        <taxon>Eukaryota</taxon>
        <taxon>Viridiplantae</taxon>
        <taxon>Streptophyta</taxon>
        <taxon>Embryophyta</taxon>
        <taxon>Tracheophyta</taxon>
        <taxon>Spermatophyta</taxon>
        <taxon>Magnoliopsida</taxon>
        <taxon>eudicotyledons</taxon>
        <taxon>Gunneridae</taxon>
        <taxon>Pentapetalae</taxon>
        <taxon>rosids</taxon>
        <taxon>fabids</taxon>
        <taxon>Cucurbitales</taxon>
        <taxon>Cucurbitaceae</taxon>
        <taxon>Benincaseae</taxon>
        <taxon>Citrullus</taxon>
    </lineage>
</organism>
<dbReference type="InterPro" id="IPR001810">
    <property type="entry name" value="F-box_dom"/>
</dbReference>
<gene>
    <name evidence="4" type="ORF">CITCOLO1_LOCUS10345</name>
</gene>
<reference evidence="4 5" key="1">
    <citation type="submission" date="2024-03" db="EMBL/GenBank/DDBJ databases">
        <authorList>
            <person name="Gkanogiannis A."/>
            <person name="Becerra Lopez-Lavalle L."/>
        </authorList>
    </citation>
    <scope>NUCLEOTIDE SEQUENCE [LARGE SCALE GENOMIC DNA]</scope>
</reference>
<dbReference type="SMART" id="SM00256">
    <property type="entry name" value="FBOX"/>
    <property type="match status" value="1"/>
</dbReference>
<accession>A0ABP0YH21</accession>
<dbReference type="InterPro" id="IPR007474">
    <property type="entry name" value="ApaG_domain"/>
</dbReference>
<comment type="pathway">
    <text evidence="1">Protein modification; protein ubiquitination.</text>
</comment>
<dbReference type="InterPro" id="IPR036047">
    <property type="entry name" value="F-box-like_dom_sf"/>
</dbReference>
<protein>
    <recommendedName>
        <fullName evidence="3">ApaG domain-containing protein</fullName>
    </recommendedName>
</protein>
<evidence type="ECO:0000313" key="4">
    <source>
        <dbReference type="EMBL" id="CAK9318381.1"/>
    </source>
</evidence>
<dbReference type="Proteomes" id="UP001642487">
    <property type="component" value="Chromosome 3"/>
</dbReference>
<dbReference type="Pfam" id="PF04379">
    <property type="entry name" value="DUF525"/>
    <property type="match status" value="1"/>
</dbReference>
<evidence type="ECO:0000256" key="2">
    <source>
        <dbReference type="ARBA" id="ARBA00022786"/>
    </source>
</evidence>
<dbReference type="PANTHER" id="PTHR47463">
    <property type="entry name" value="F-BOX PROTEIN SKIP16"/>
    <property type="match status" value="1"/>
</dbReference>
<proteinExistence type="predicted"/>
<dbReference type="EMBL" id="OZ021737">
    <property type="protein sequence ID" value="CAK9318381.1"/>
    <property type="molecule type" value="Genomic_DNA"/>
</dbReference>
<evidence type="ECO:0000313" key="5">
    <source>
        <dbReference type="Proteomes" id="UP001642487"/>
    </source>
</evidence>
<dbReference type="Pfam" id="PF12937">
    <property type="entry name" value="F-box-like"/>
    <property type="match status" value="1"/>
</dbReference>
<dbReference type="PANTHER" id="PTHR47463:SF2">
    <property type="entry name" value="F-BOX PROTEIN SKIP16"/>
    <property type="match status" value="1"/>
</dbReference>
<dbReference type="Gene3D" id="2.60.40.1470">
    <property type="entry name" value="ApaG domain"/>
    <property type="match status" value="1"/>
</dbReference>
<dbReference type="Gene3D" id="1.20.1280.50">
    <property type="match status" value="1"/>
</dbReference>
<evidence type="ECO:0000259" key="3">
    <source>
        <dbReference type="PROSITE" id="PS51087"/>
    </source>
</evidence>
<dbReference type="SUPFAM" id="SSF81383">
    <property type="entry name" value="F-box domain"/>
    <property type="match status" value="1"/>
</dbReference>
<feature type="domain" description="ApaG" evidence="3">
    <location>
        <begin position="353"/>
        <end position="493"/>
    </location>
</feature>
<dbReference type="PROSITE" id="PS51087">
    <property type="entry name" value="APAG"/>
    <property type="match status" value="1"/>
</dbReference>